<dbReference type="KEGG" id="amin:AUMI_113110"/>
<dbReference type="OrthoDB" id="5115272at2"/>
<dbReference type="RefSeq" id="WP_096382748.1">
    <property type="nucleotide sequence ID" value="NZ_AP017457.1"/>
</dbReference>
<dbReference type="EMBL" id="AP017457">
    <property type="protein sequence ID" value="BAU99853.1"/>
    <property type="molecule type" value="Genomic_DNA"/>
</dbReference>
<organism evidence="1 2">
    <name type="scientific">Aurantimicrobium minutum</name>
    <dbReference type="NCBI Taxonomy" id="708131"/>
    <lineage>
        <taxon>Bacteria</taxon>
        <taxon>Bacillati</taxon>
        <taxon>Actinomycetota</taxon>
        <taxon>Actinomycetes</taxon>
        <taxon>Micrococcales</taxon>
        <taxon>Microbacteriaceae</taxon>
        <taxon>Aurantimicrobium</taxon>
    </lineage>
</organism>
<evidence type="ECO:0000313" key="1">
    <source>
        <dbReference type="EMBL" id="BAU99853.1"/>
    </source>
</evidence>
<reference evidence="1 2" key="1">
    <citation type="journal article" date="2016" name="Genome Announc.">
        <title>Complete Genome Sequence of Aurantimicrobium minutum Type Strain KNCT, a Planktonic Ultramicrobacterium Isolated from River Water.</title>
        <authorList>
            <person name="Nakai R."/>
            <person name="Fujisawa T."/>
            <person name="Nakamura Y."/>
            <person name="Nishide H."/>
            <person name="Uchiyama I."/>
            <person name="Baba T."/>
            <person name="Toyoda A."/>
            <person name="Fujiyama A."/>
            <person name="Naganuma T."/>
            <person name="Niki H."/>
        </authorList>
    </citation>
    <scope>NUCLEOTIDE SEQUENCE [LARGE SCALE GENOMIC DNA]</scope>
    <source>
        <strain evidence="1 2">KNC</strain>
    </source>
</reference>
<accession>A0A173LYA6</accession>
<name>A0A173LYA6_9MICO</name>
<protein>
    <submittedName>
        <fullName evidence="1">Uncharacterized protein</fullName>
    </submittedName>
</protein>
<dbReference type="Proteomes" id="UP000243847">
    <property type="component" value="Chromosome sequence1"/>
</dbReference>
<dbReference type="GeneID" id="80452503"/>
<proteinExistence type="predicted"/>
<dbReference type="AlphaFoldDB" id="A0A173LYA6"/>
<gene>
    <name evidence="1" type="ORF">AUMI_113110</name>
</gene>
<evidence type="ECO:0000313" key="2">
    <source>
        <dbReference type="Proteomes" id="UP000243847"/>
    </source>
</evidence>
<sequence length="314" mass="34388">MKSWNLNPIAAVVALFCAVTFGAGGAIAYVNLSSEPEAAPDKSSSLMYVLNAGEGNLVQNEAKNYTMTLSETSESIIWFTDRPERLADSVSTARFIDSWQKLGFTDDPPNITMTLEPADGTSNEMTIVATLTDPVYDRAAGTLTSQLLIVLEEDLRSNGGELDLEKASSEAELPPSFEKVTVFIDNSGYVDENGELVLCTNDFGQENEGCTTFSGDQMRELCESNVDCARNLDADGNLSVCYTNQDCGFYPADALRELCYSDEACFQYTQLYQKEKQGQSDEQQMIDTFINESIAAYDEKLGVIQLCESSSPCK</sequence>